<dbReference type="AlphaFoldDB" id="A0A1A5J8T4"/>
<dbReference type="Proteomes" id="UP000093748">
    <property type="component" value="Unassembled WGS sequence"/>
</dbReference>
<comment type="caution">
    <text evidence="1">The sequence shown here is derived from an EMBL/GenBank/DDBJ whole genome shotgun (WGS) entry which is preliminary data.</text>
</comment>
<dbReference type="EMBL" id="LZTJ01000031">
    <property type="protein sequence ID" value="OBP72847.1"/>
    <property type="molecule type" value="Genomic_DNA"/>
</dbReference>
<protein>
    <submittedName>
        <fullName evidence="1">Uncharacterized protein</fullName>
    </submittedName>
</protein>
<sequence length="59" mass="6702">MLLTARRQHRRPLIGVSLMIRSRAHFNDSDQRANKLNHIVRRDGCLVGILPNVLGGRTT</sequence>
<reference evidence="2" key="1">
    <citation type="submission" date="2016-06" db="EMBL/GenBank/DDBJ databases">
        <title>NZP2037 Pacbio-Illumina hybrid assembly.</title>
        <authorList>
            <person name="Ramsay J.P."/>
        </authorList>
    </citation>
    <scope>NUCLEOTIDE SEQUENCE [LARGE SCALE GENOMIC DNA]</scope>
    <source>
        <strain evidence="2">R7ANS::ICEMlSym2042</strain>
    </source>
</reference>
<name>A0A1A5J8T4_RHILI</name>
<evidence type="ECO:0000313" key="2">
    <source>
        <dbReference type="Proteomes" id="UP000093748"/>
    </source>
</evidence>
<accession>A0A1A5J8T4</accession>
<organism evidence="1 2">
    <name type="scientific">Rhizobium loti</name>
    <name type="common">Mesorhizobium loti</name>
    <dbReference type="NCBI Taxonomy" id="381"/>
    <lineage>
        <taxon>Bacteria</taxon>
        <taxon>Pseudomonadati</taxon>
        <taxon>Pseudomonadota</taxon>
        <taxon>Alphaproteobacteria</taxon>
        <taxon>Hyphomicrobiales</taxon>
        <taxon>Phyllobacteriaceae</taxon>
        <taxon>Mesorhizobium</taxon>
    </lineage>
</organism>
<gene>
    <name evidence="1" type="ORF">BAE39_20170</name>
</gene>
<evidence type="ECO:0000313" key="1">
    <source>
        <dbReference type="EMBL" id="OBP72847.1"/>
    </source>
</evidence>
<proteinExistence type="predicted"/>